<comment type="subcellular location">
    <subcellularLocation>
        <location evidence="1">Secreted</location>
        <location evidence="1">Extracellular space</location>
    </subcellularLocation>
</comment>
<dbReference type="PROSITE" id="PS51647">
    <property type="entry name" value="CYSTATIN_KININOGEN"/>
    <property type="match status" value="3"/>
</dbReference>
<dbReference type="InterPro" id="IPR046350">
    <property type="entry name" value="Cystatin_sf"/>
</dbReference>
<sequence length="423" mass="47010">MKLITILFLCSRLLLSLTQESFSQEIDCNNEEVFNAVDTALTNYNKNQSDNQFILSRITKVTMMDASGTSYSFKYEVKEGDCPVDSGKIWQDCDYKDAAEAATGECTATVKKENKKFILTTQTCQITPGSVMTAEFDCLGCFQPISTKSPLLKPVLRHAIEYFNNNTAHSHLFTLQEVKSAQKQVTAGWSVNISYTIVQTNCSKENVQLTADCKSLLNGDTGQCRDIVHMNDQDIVISLEQKCDVFPVEFALPPPEMCPGCPQDISANSPELQEALNHSIAKLNKQHNGTSYFKIERVNKATTQVVAGIIYSIAFIAKETTCSKESNEELTHNCPTKEDGEVLQCNADVYMVPWKNKIDTTVRCQTLLMISIMKSTKRPPGFTPFRSIALKQARTGAITTKVCEYKGRPPKAEAEPAAKHEVS</sequence>
<keyword evidence="8" id="KW-0838">Vasoactive</keyword>
<gene>
    <name evidence="14" type="primary">LOC102839368</name>
</gene>
<feature type="domain" description="Cystatin kininogen-type" evidence="12">
    <location>
        <begin position="28"/>
        <end position="130"/>
    </location>
</feature>
<dbReference type="GO" id="GO:0045861">
    <property type="term" value="P:negative regulation of proteolysis"/>
    <property type="evidence" value="ECO:0007669"/>
    <property type="project" value="UniProtKB-ARBA"/>
</dbReference>
<dbReference type="Pfam" id="PF00031">
    <property type="entry name" value="Cystatin"/>
    <property type="match status" value="3"/>
</dbReference>
<feature type="domain" description="Cystatin kininogen-type" evidence="12">
    <location>
        <begin position="147"/>
        <end position="249"/>
    </location>
</feature>
<keyword evidence="9" id="KW-1015">Disulfide bond</keyword>
<dbReference type="GO" id="GO:0007204">
    <property type="term" value="P:positive regulation of cytosolic calcium ion concentration"/>
    <property type="evidence" value="ECO:0007669"/>
    <property type="project" value="TreeGrafter"/>
</dbReference>
<evidence type="ECO:0000256" key="7">
    <source>
        <dbReference type="ARBA" id="ARBA00022737"/>
    </source>
</evidence>
<feature type="domain" description="Cystatin kininogen-type" evidence="12">
    <location>
        <begin position="267"/>
        <end position="370"/>
    </location>
</feature>
<keyword evidence="6 11" id="KW-0732">Signal</keyword>
<evidence type="ECO:0000256" key="10">
    <source>
        <dbReference type="ARBA" id="ARBA00023180"/>
    </source>
</evidence>
<keyword evidence="3" id="KW-0964">Secreted</keyword>
<dbReference type="PROSITE" id="PS00287">
    <property type="entry name" value="CYSTATIN"/>
    <property type="match status" value="1"/>
</dbReference>
<dbReference type="InterPro" id="IPR027358">
    <property type="entry name" value="Kininogen-type_cystatin_dom"/>
</dbReference>
<dbReference type="SMART" id="SM00043">
    <property type="entry name" value="CY"/>
    <property type="match status" value="3"/>
</dbReference>
<keyword evidence="2" id="KW-0840">Vasodilator</keyword>
<evidence type="ECO:0000259" key="12">
    <source>
        <dbReference type="PROSITE" id="PS51647"/>
    </source>
</evidence>
<evidence type="ECO:0000313" key="13">
    <source>
        <dbReference type="Proteomes" id="UP000504623"/>
    </source>
</evidence>
<reference evidence="14" key="1">
    <citation type="submission" date="2025-08" db="UniProtKB">
        <authorList>
            <consortium name="RefSeq"/>
        </authorList>
    </citation>
    <scope>IDENTIFICATION</scope>
    <source>
        <tissue evidence="14">Spleen</tissue>
    </source>
</reference>
<keyword evidence="4" id="KW-0646">Protease inhibitor</keyword>
<evidence type="ECO:0000256" key="1">
    <source>
        <dbReference type="ARBA" id="ARBA00004239"/>
    </source>
</evidence>
<dbReference type="PANTHER" id="PTHR13814">
    <property type="entry name" value="FETUIN"/>
    <property type="match status" value="1"/>
</dbReference>
<dbReference type="AlphaFoldDB" id="A0A9B0TY23"/>
<dbReference type="FunFam" id="3.10.450.10:FF:000008">
    <property type="entry name" value="Kininogen 1"/>
    <property type="match status" value="1"/>
</dbReference>
<accession>A0A9B0TY23</accession>
<keyword evidence="10" id="KW-0325">Glycoprotein</keyword>
<evidence type="ECO:0000256" key="6">
    <source>
        <dbReference type="ARBA" id="ARBA00022729"/>
    </source>
</evidence>
<evidence type="ECO:0000256" key="5">
    <source>
        <dbReference type="ARBA" id="ARBA00022704"/>
    </source>
</evidence>
<keyword evidence="7" id="KW-0677">Repeat</keyword>
<feature type="signal peptide" evidence="11">
    <location>
        <begin position="1"/>
        <end position="23"/>
    </location>
</feature>
<evidence type="ECO:0000256" key="8">
    <source>
        <dbReference type="ARBA" id="ARBA00022858"/>
    </source>
</evidence>
<evidence type="ECO:0000256" key="4">
    <source>
        <dbReference type="ARBA" id="ARBA00022690"/>
    </source>
</evidence>
<dbReference type="GeneID" id="102839368"/>
<proteinExistence type="predicted"/>
<dbReference type="InterPro" id="IPR018073">
    <property type="entry name" value="Prot_inh_cystat_CS"/>
</dbReference>
<evidence type="ECO:0000256" key="3">
    <source>
        <dbReference type="ARBA" id="ARBA00022525"/>
    </source>
</evidence>
<protein>
    <submittedName>
        <fullName evidence="14">Kininogen-1-like</fullName>
    </submittedName>
</protein>
<feature type="chain" id="PRO_5039182486" evidence="11">
    <location>
        <begin position="24"/>
        <end position="423"/>
    </location>
</feature>
<dbReference type="Proteomes" id="UP000504623">
    <property type="component" value="Unplaced"/>
</dbReference>
<evidence type="ECO:0000256" key="11">
    <source>
        <dbReference type="SAM" id="SignalP"/>
    </source>
</evidence>
<dbReference type="PANTHER" id="PTHR13814:SF12">
    <property type="entry name" value="KININOGEN-1"/>
    <property type="match status" value="1"/>
</dbReference>
<dbReference type="GO" id="GO:0007162">
    <property type="term" value="P:negative regulation of cell adhesion"/>
    <property type="evidence" value="ECO:0007669"/>
    <property type="project" value="UniProtKB-ARBA"/>
</dbReference>
<evidence type="ECO:0000256" key="9">
    <source>
        <dbReference type="ARBA" id="ARBA00023157"/>
    </source>
</evidence>
<dbReference type="GO" id="GO:0042311">
    <property type="term" value="P:vasodilation"/>
    <property type="evidence" value="ECO:0007669"/>
    <property type="project" value="UniProtKB-KW"/>
</dbReference>
<keyword evidence="5" id="KW-0789">Thiol protease inhibitor</keyword>
<organism evidence="13 14">
    <name type="scientific">Chrysochloris asiatica</name>
    <name type="common">Cape golden mole</name>
    <dbReference type="NCBI Taxonomy" id="185453"/>
    <lineage>
        <taxon>Eukaryota</taxon>
        <taxon>Metazoa</taxon>
        <taxon>Chordata</taxon>
        <taxon>Craniata</taxon>
        <taxon>Vertebrata</taxon>
        <taxon>Euteleostomi</taxon>
        <taxon>Mammalia</taxon>
        <taxon>Eutheria</taxon>
        <taxon>Afrotheria</taxon>
        <taxon>Chrysochloridae</taxon>
        <taxon>Chrysochlorinae</taxon>
        <taxon>Chrysochloris</taxon>
    </lineage>
</organism>
<dbReference type="OrthoDB" id="9937817at2759"/>
<dbReference type="InterPro" id="IPR050735">
    <property type="entry name" value="Kininogen_Fetuin_HRG"/>
</dbReference>
<dbReference type="InterPro" id="IPR000010">
    <property type="entry name" value="Cystatin_dom"/>
</dbReference>
<dbReference type="RefSeq" id="XP_006869889.1">
    <property type="nucleotide sequence ID" value="XM_006869827.1"/>
</dbReference>
<dbReference type="FunFam" id="3.10.450.10:FF:000002">
    <property type="entry name" value="Kininogen 1"/>
    <property type="match status" value="2"/>
</dbReference>
<evidence type="ECO:0000313" key="14">
    <source>
        <dbReference type="RefSeq" id="XP_006869889.1"/>
    </source>
</evidence>
<keyword evidence="13" id="KW-1185">Reference proteome</keyword>
<dbReference type="CDD" id="cd00042">
    <property type="entry name" value="CY"/>
    <property type="match status" value="3"/>
</dbReference>
<dbReference type="Gene3D" id="3.10.450.10">
    <property type="match status" value="3"/>
</dbReference>
<dbReference type="GO" id="GO:0004869">
    <property type="term" value="F:cysteine-type endopeptidase inhibitor activity"/>
    <property type="evidence" value="ECO:0007669"/>
    <property type="project" value="UniProtKB-KW"/>
</dbReference>
<name>A0A9B0TY23_CHRAS</name>
<dbReference type="GO" id="GO:0072562">
    <property type="term" value="C:blood microparticle"/>
    <property type="evidence" value="ECO:0007669"/>
    <property type="project" value="TreeGrafter"/>
</dbReference>
<dbReference type="GO" id="GO:0030195">
    <property type="term" value="P:negative regulation of blood coagulation"/>
    <property type="evidence" value="ECO:0007669"/>
    <property type="project" value="TreeGrafter"/>
</dbReference>
<evidence type="ECO:0000256" key="2">
    <source>
        <dbReference type="ARBA" id="ARBA00022429"/>
    </source>
</evidence>
<dbReference type="SUPFAM" id="SSF54403">
    <property type="entry name" value="Cystatin/monellin"/>
    <property type="match status" value="3"/>
</dbReference>